<dbReference type="PANTHER" id="PTHR42964:SF1">
    <property type="entry name" value="POLYKETIDE BIOSYNTHESIS ENOYL-COA HYDRATASE PKSH-RELATED"/>
    <property type="match status" value="1"/>
</dbReference>
<dbReference type="SUPFAM" id="SSF52096">
    <property type="entry name" value="ClpP/crotonase"/>
    <property type="match status" value="1"/>
</dbReference>
<comment type="similarity">
    <text evidence="1">Belongs to the enoyl-CoA hydratase/isomerase family.</text>
</comment>
<proteinExistence type="inferred from homology"/>
<dbReference type="GO" id="GO:0016853">
    <property type="term" value="F:isomerase activity"/>
    <property type="evidence" value="ECO:0007669"/>
    <property type="project" value="UniProtKB-KW"/>
</dbReference>
<evidence type="ECO:0000313" key="2">
    <source>
        <dbReference type="EMBL" id="TYK44532.1"/>
    </source>
</evidence>
<dbReference type="AlphaFoldDB" id="A0A5D3F8Y0"/>
<protein>
    <submittedName>
        <fullName evidence="2">Enoyl-CoA hydratase/isomerase family protein</fullName>
    </submittedName>
</protein>
<dbReference type="CDD" id="cd06558">
    <property type="entry name" value="crotonase-like"/>
    <property type="match status" value="1"/>
</dbReference>
<dbReference type="PANTHER" id="PTHR42964">
    <property type="entry name" value="ENOYL-COA HYDRATASE"/>
    <property type="match status" value="1"/>
</dbReference>
<comment type="caution">
    <text evidence="2">The sequence shown here is derived from an EMBL/GenBank/DDBJ whole genome shotgun (WGS) entry which is preliminary data.</text>
</comment>
<organism evidence="2 3">
    <name type="scientific">Actinomadura decatromicini</name>
    <dbReference type="NCBI Taxonomy" id="2604572"/>
    <lineage>
        <taxon>Bacteria</taxon>
        <taxon>Bacillati</taxon>
        <taxon>Actinomycetota</taxon>
        <taxon>Actinomycetes</taxon>
        <taxon>Streptosporangiales</taxon>
        <taxon>Thermomonosporaceae</taxon>
        <taxon>Actinomadura</taxon>
    </lineage>
</organism>
<evidence type="ECO:0000256" key="1">
    <source>
        <dbReference type="ARBA" id="ARBA00005254"/>
    </source>
</evidence>
<dbReference type="EMBL" id="VSRQ01000008">
    <property type="protein sequence ID" value="TYK44532.1"/>
    <property type="molecule type" value="Genomic_DNA"/>
</dbReference>
<keyword evidence="3" id="KW-1185">Reference proteome</keyword>
<keyword evidence="2" id="KW-0413">Isomerase</keyword>
<evidence type="ECO:0000313" key="3">
    <source>
        <dbReference type="Proteomes" id="UP000323505"/>
    </source>
</evidence>
<gene>
    <name evidence="2" type="ORF">FXF68_34285</name>
</gene>
<dbReference type="Pfam" id="PF00378">
    <property type="entry name" value="ECH_1"/>
    <property type="match status" value="1"/>
</dbReference>
<reference evidence="2 3" key="1">
    <citation type="submission" date="2019-08" db="EMBL/GenBank/DDBJ databases">
        <title>Actinomadura sp. nov. CYP1-5 isolated from mountain soil.</title>
        <authorList>
            <person name="Songsumanus A."/>
            <person name="Kuncharoen N."/>
            <person name="Kudo T."/>
            <person name="Yuki M."/>
            <person name="Igarashi Y."/>
            <person name="Tanasupawat S."/>
        </authorList>
    </citation>
    <scope>NUCLEOTIDE SEQUENCE [LARGE SCALE GENOMIC DNA]</scope>
    <source>
        <strain evidence="2 3">CYP1-5</strain>
    </source>
</reference>
<dbReference type="InterPro" id="IPR029045">
    <property type="entry name" value="ClpP/crotonase-like_dom_sf"/>
</dbReference>
<dbReference type="Proteomes" id="UP000323505">
    <property type="component" value="Unassembled WGS sequence"/>
</dbReference>
<name>A0A5D3F8Y0_9ACTN</name>
<dbReference type="InterPro" id="IPR051683">
    <property type="entry name" value="Enoyl-CoA_Hydratase/Isomerase"/>
</dbReference>
<dbReference type="InterPro" id="IPR001753">
    <property type="entry name" value="Enoyl-CoA_hydra/iso"/>
</dbReference>
<accession>A0A5D3F8Y0</accession>
<sequence length="282" mass="30164">MSRSMPSPERPDRGGAEEYPGFAVSVTAGVLVVRLDRPEAGNALSRRMREPMARIWARANADDDVRVVLLTGTGDRHFCTGADVKEIAETGEVPSASARREPIVWSPLGGGVRKPVVCAVNGVAAGGGLHFVVDSDVVIAAEHAAFMDTHVSVGQVGAVENIGLTHRLPFGTAMRMTLQGSSFRLDAARAYALGLVDEVVPAAELQSTALHIASCIAANSPRAVELSRALLWESLGRPPHAAAEEAWRTAQRHWSHPDFLEGARAFAEKRPPKWTVSVDGER</sequence>
<dbReference type="Gene3D" id="3.90.226.10">
    <property type="entry name" value="2-enoyl-CoA Hydratase, Chain A, domain 1"/>
    <property type="match status" value="1"/>
</dbReference>